<keyword evidence="1" id="KW-0489">Methyltransferase</keyword>
<dbReference type="Pfam" id="PF13649">
    <property type="entry name" value="Methyltransf_25"/>
    <property type="match status" value="1"/>
</dbReference>
<reference evidence="6" key="1">
    <citation type="journal article" date="2019" name="Int. J. Syst. Evol. Microbiol.">
        <title>The Global Catalogue of Microorganisms (GCM) 10K type strain sequencing project: providing services to taxonomists for standard genome sequencing and annotation.</title>
        <authorList>
            <consortium name="The Broad Institute Genomics Platform"/>
            <consortium name="The Broad Institute Genome Sequencing Center for Infectious Disease"/>
            <person name="Wu L."/>
            <person name="Ma J."/>
        </authorList>
    </citation>
    <scope>NUCLEOTIDE SEQUENCE [LARGE SCALE GENOMIC DNA]</scope>
    <source>
        <strain evidence="6">JCM 17759</strain>
    </source>
</reference>
<keyword evidence="3" id="KW-0949">S-adenosyl-L-methionine</keyword>
<accession>A0ABP8MMF3</accession>
<organism evidence="5 6">
    <name type="scientific">Novipirellula rosea</name>
    <dbReference type="NCBI Taxonomy" id="1031540"/>
    <lineage>
        <taxon>Bacteria</taxon>
        <taxon>Pseudomonadati</taxon>
        <taxon>Planctomycetota</taxon>
        <taxon>Planctomycetia</taxon>
        <taxon>Pirellulales</taxon>
        <taxon>Pirellulaceae</taxon>
        <taxon>Novipirellula</taxon>
    </lineage>
</organism>
<dbReference type="Gene3D" id="3.40.50.150">
    <property type="entry name" value="Vaccinia Virus protein VP39"/>
    <property type="match status" value="1"/>
</dbReference>
<dbReference type="InterPro" id="IPR041698">
    <property type="entry name" value="Methyltransf_25"/>
</dbReference>
<dbReference type="RefSeq" id="WP_345321658.1">
    <property type="nucleotide sequence ID" value="NZ_BAABGA010000029.1"/>
</dbReference>
<proteinExistence type="predicted"/>
<protein>
    <recommendedName>
        <fullName evidence="4">Methyltransferase domain-containing protein</fullName>
    </recommendedName>
</protein>
<dbReference type="PANTHER" id="PTHR43464">
    <property type="entry name" value="METHYLTRANSFERASE"/>
    <property type="match status" value="1"/>
</dbReference>
<dbReference type="PANTHER" id="PTHR43464:SF19">
    <property type="entry name" value="UBIQUINONE BIOSYNTHESIS O-METHYLTRANSFERASE, MITOCHONDRIAL"/>
    <property type="match status" value="1"/>
</dbReference>
<evidence type="ECO:0000313" key="5">
    <source>
        <dbReference type="EMBL" id="GAA4451839.1"/>
    </source>
</evidence>
<dbReference type="EMBL" id="BAABGA010000029">
    <property type="protein sequence ID" value="GAA4451839.1"/>
    <property type="molecule type" value="Genomic_DNA"/>
</dbReference>
<name>A0ABP8MMF3_9BACT</name>
<comment type="caution">
    <text evidence="5">The sequence shown here is derived from an EMBL/GenBank/DDBJ whole genome shotgun (WGS) entry which is preliminary data.</text>
</comment>
<keyword evidence="2" id="KW-0808">Transferase</keyword>
<evidence type="ECO:0000259" key="4">
    <source>
        <dbReference type="Pfam" id="PF13649"/>
    </source>
</evidence>
<keyword evidence="6" id="KW-1185">Reference proteome</keyword>
<dbReference type="CDD" id="cd02440">
    <property type="entry name" value="AdoMet_MTases"/>
    <property type="match status" value="1"/>
</dbReference>
<dbReference type="InterPro" id="IPR029063">
    <property type="entry name" value="SAM-dependent_MTases_sf"/>
</dbReference>
<evidence type="ECO:0000256" key="3">
    <source>
        <dbReference type="ARBA" id="ARBA00022691"/>
    </source>
</evidence>
<dbReference type="SUPFAM" id="SSF53335">
    <property type="entry name" value="S-adenosyl-L-methionine-dependent methyltransferases"/>
    <property type="match status" value="1"/>
</dbReference>
<dbReference type="Proteomes" id="UP001500840">
    <property type="component" value="Unassembled WGS sequence"/>
</dbReference>
<sequence length="293" mass="33351">MRVVDTTENVRENEQHYDQSYRDVNVDEIVTMVENFDEFFSDAVRTDTSWYGMYMDGFADRLKGRRVLELGCGNGVNALAMCMLGAQVVAVDISSESARIVNQAAQKLGFGPERVQGLSGDFTSLNLEDEPFDCVVGKAFLHHLTEELEREYLAKAAGMLKPEGEARFFEPAENSPTLDSLRWMVPVRNRPSSLNKKAFAKWKASDPHPDRSNSSQTYLQNAALYFEQVDALSLGSIERFHKLLPGGSFNRKYRRWAHRVDARMPNWFRHKFARSQLLVYRHPKSSAADRGSL</sequence>
<evidence type="ECO:0000256" key="1">
    <source>
        <dbReference type="ARBA" id="ARBA00022603"/>
    </source>
</evidence>
<evidence type="ECO:0000256" key="2">
    <source>
        <dbReference type="ARBA" id="ARBA00022679"/>
    </source>
</evidence>
<evidence type="ECO:0000313" key="6">
    <source>
        <dbReference type="Proteomes" id="UP001500840"/>
    </source>
</evidence>
<feature type="domain" description="Methyltransferase" evidence="4">
    <location>
        <begin position="67"/>
        <end position="164"/>
    </location>
</feature>
<gene>
    <name evidence="5" type="ORF">GCM10023156_20210</name>
</gene>